<sequence length="106" mass="12358">MNEPPRTPEARSINLGKEKCIHIQFCHAFRKLDSPETRVYRNMKPRSRKKQGRHPQLLQTPPTRSEDDDEDLCSPNERVPTQQQHVTRKPSHGEHMDDHNLALSIS</sequence>
<name>A0A6A6FI84_9PEZI</name>
<keyword evidence="3" id="KW-1185">Reference proteome</keyword>
<feature type="compositionally biased region" description="Basic and acidic residues" evidence="1">
    <location>
        <begin position="91"/>
        <end position="100"/>
    </location>
</feature>
<evidence type="ECO:0000313" key="2">
    <source>
        <dbReference type="EMBL" id="KAF2213145.1"/>
    </source>
</evidence>
<organism evidence="2 3">
    <name type="scientific">Cercospora zeae-maydis SCOH1-5</name>
    <dbReference type="NCBI Taxonomy" id="717836"/>
    <lineage>
        <taxon>Eukaryota</taxon>
        <taxon>Fungi</taxon>
        <taxon>Dikarya</taxon>
        <taxon>Ascomycota</taxon>
        <taxon>Pezizomycotina</taxon>
        <taxon>Dothideomycetes</taxon>
        <taxon>Dothideomycetidae</taxon>
        <taxon>Mycosphaerellales</taxon>
        <taxon>Mycosphaerellaceae</taxon>
        <taxon>Cercospora</taxon>
    </lineage>
</organism>
<protein>
    <submittedName>
        <fullName evidence="2">Uncharacterized protein</fullName>
    </submittedName>
</protein>
<accession>A0A6A6FI84</accession>
<evidence type="ECO:0000313" key="3">
    <source>
        <dbReference type="Proteomes" id="UP000799539"/>
    </source>
</evidence>
<dbReference type="AlphaFoldDB" id="A0A6A6FI84"/>
<dbReference type="Proteomes" id="UP000799539">
    <property type="component" value="Unassembled WGS sequence"/>
</dbReference>
<gene>
    <name evidence="2" type="ORF">CERZMDRAFT_96816</name>
</gene>
<dbReference type="EMBL" id="ML992671">
    <property type="protein sequence ID" value="KAF2213145.1"/>
    <property type="molecule type" value="Genomic_DNA"/>
</dbReference>
<feature type="region of interest" description="Disordered" evidence="1">
    <location>
        <begin position="34"/>
        <end position="106"/>
    </location>
</feature>
<evidence type="ECO:0000256" key="1">
    <source>
        <dbReference type="SAM" id="MobiDB-lite"/>
    </source>
</evidence>
<reference evidence="2" key="1">
    <citation type="journal article" date="2020" name="Stud. Mycol.">
        <title>101 Dothideomycetes genomes: a test case for predicting lifestyles and emergence of pathogens.</title>
        <authorList>
            <person name="Haridas S."/>
            <person name="Albert R."/>
            <person name="Binder M."/>
            <person name="Bloem J."/>
            <person name="Labutti K."/>
            <person name="Salamov A."/>
            <person name="Andreopoulos B."/>
            <person name="Baker S."/>
            <person name="Barry K."/>
            <person name="Bills G."/>
            <person name="Bluhm B."/>
            <person name="Cannon C."/>
            <person name="Castanera R."/>
            <person name="Culley D."/>
            <person name="Daum C."/>
            <person name="Ezra D."/>
            <person name="Gonzalez J."/>
            <person name="Henrissat B."/>
            <person name="Kuo A."/>
            <person name="Liang C."/>
            <person name="Lipzen A."/>
            <person name="Lutzoni F."/>
            <person name="Magnuson J."/>
            <person name="Mondo S."/>
            <person name="Nolan M."/>
            <person name="Ohm R."/>
            <person name="Pangilinan J."/>
            <person name="Park H.-J."/>
            <person name="Ramirez L."/>
            <person name="Alfaro M."/>
            <person name="Sun H."/>
            <person name="Tritt A."/>
            <person name="Yoshinaga Y."/>
            <person name="Zwiers L.-H."/>
            <person name="Turgeon B."/>
            <person name="Goodwin S."/>
            <person name="Spatafora J."/>
            <person name="Crous P."/>
            <person name="Grigoriev I."/>
        </authorList>
    </citation>
    <scope>NUCLEOTIDE SEQUENCE</scope>
    <source>
        <strain evidence="2">SCOH1-5</strain>
    </source>
</reference>
<feature type="compositionally biased region" description="Basic residues" evidence="1">
    <location>
        <begin position="41"/>
        <end position="53"/>
    </location>
</feature>
<proteinExistence type="predicted"/>